<dbReference type="OrthoDB" id="320530at2759"/>
<organism evidence="2 3">
    <name type="scientific">Stylonychia lemnae</name>
    <name type="common">Ciliate</name>
    <dbReference type="NCBI Taxonomy" id="5949"/>
    <lineage>
        <taxon>Eukaryota</taxon>
        <taxon>Sar</taxon>
        <taxon>Alveolata</taxon>
        <taxon>Ciliophora</taxon>
        <taxon>Intramacronucleata</taxon>
        <taxon>Spirotrichea</taxon>
        <taxon>Stichotrichia</taxon>
        <taxon>Sporadotrichida</taxon>
        <taxon>Oxytrichidae</taxon>
        <taxon>Stylonychinae</taxon>
        <taxon>Stylonychia</taxon>
    </lineage>
</organism>
<dbReference type="EMBL" id="CCKQ01007548">
    <property type="protein sequence ID" value="CDW78932.1"/>
    <property type="molecule type" value="Genomic_DNA"/>
</dbReference>
<evidence type="ECO:0000256" key="1">
    <source>
        <dbReference type="SAM" id="MobiDB-lite"/>
    </source>
</evidence>
<sequence length="458" mass="54519">MEIDNKVLRIKLEDFATFLEKELNNKYAQGLEGLRDRFQTLMVIFKDIMTYTQEIYVQAIVESIMFVLNMIINEYSTKVLDNVFVQEFLSHIQERVEFIYSQFHLLEQMDLKDKKSSSKLKFCLRRLNILELINSLCQKIAVLILKIPPSIIEIQKRYDLSMPLLKFISDAFFKLRDPVNKYIERLSDMRLLKNMMIRKHTKESIANFLSVLCPRDQENSNQGSSGGASTKTQKTKREQIFEELNTMIGFTKRLEFQIRKCLDTPIKLFKIIRSSQTKQHPYGKDLLSDDLKQDDLNKIYKYTQNLTGNPFTLVDFHLADANLNELIHSIQLLDQQKLLQKELLMQPLIREGFEEIQPFDMNEFKDYVEKVKKINNKIRMIYEFQAYDLDPNNSLRSKDIQDLIDSLKFQHDFIYEIEHLYKLYLQIKARVEKFCNKEFIQINSDYNCIEVFIEEFQK</sequence>
<dbReference type="Proteomes" id="UP000039865">
    <property type="component" value="Unassembled WGS sequence"/>
</dbReference>
<dbReference type="InParanoid" id="A0A078ABH9"/>
<gene>
    <name evidence="2" type="primary">Contig19528.g20703</name>
    <name evidence="2" type="ORF">STYLEM_7917</name>
</gene>
<accession>A0A078ABH9</accession>
<feature type="compositionally biased region" description="Polar residues" evidence="1">
    <location>
        <begin position="219"/>
        <end position="232"/>
    </location>
</feature>
<evidence type="ECO:0000313" key="2">
    <source>
        <dbReference type="EMBL" id="CDW78932.1"/>
    </source>
</evidence>
<dbReference type="AlphaFoldDB" id="A0A078ABH9"/>
<evidence type="ECO:0000313" key="3">
    <source>
        <dbReference type="Proteomes" id="UP000039865"/>
    </source>
</evidence>
<feature type="region of interest" description="Disordered" evidence="1">
    <location>
        <begin position="217"/>
        <end position="236"/>
    </location>
</feature>
<protein>
    <submittedName>
        <fullName evidence="2">Uncharacterized protein</fullName>
    </submittedName>
</protein>
<proteinExistence type="predicted"/>
<reference evidence="2 3" key="1">
    <citation type="submission" date="2014-06" db="EMBL/GenBank/DDBJ databases">
        <authorList>
            <person name="Swart Estienne"/>
        </authorList>
    </citation>
    <scope>NUCLEOTIDE SEQUENCE [LARGE SCALE GENOMIC DNA]</scope>
    <source>
        <strain evidence="2 3">130c</strain>
    </source>
</reference>
<keyword evidence="3" id="KW-1185">Reference proteome</keyword>
<name>A0A078ABH9_STYLE</name>